<organism evidence="2 3">
    <name type="scientific">Paenibacillus nuruki</name>
    <dbReference type="NCBI Taxonomy" id="1886670"/>
    <lineage>
        <taxon>Bacteria</taxon>
        <taxon>Bacillati</taxon>
        <taxon>Bacillota</taxon>
        <taxon>Bacilli</taxon>
        <taxon>Bacillales</taxon>
        <taxon>Paenibacillaceae</taxon>
        <taxon>Paenibacillus</taxon>
    </lineage>
</organism>
<evidence type="ECO:0000256" key="1">
    <source>
        <dbReference type="SAM" id="MobiDB-lite"/>
    </source>
</evidence>
<gene>
    <name evidence="2" type="ORF">PTI45_04734</name>
</gene>
<dbReference type="RefSeq" id="WP_069330033.1">
    <property type="nucleotide sequence ID" value="NZ_MDER01000116.1"/>
</dbReference>
<dbReference type="AlphaFoldDB" id="A0A1E3KX77"/>
<dbReference type="Proteomes" id="UP000094578">
    <property type="component" value="Unassembled WGS sequence"/>
</dbReference>
<evidence type="ECO:0000313" key="2">
    <source>
        <dbReference type="EMBL" id="ODP25931.1"/>
    </source>
</evidence>
<keyword evidence="3" id="KW-1185">Reference proteome</keyword>
<comment type="caution">
    <text evidence="2">The sequence shown here is derived from an EMBL/GenBank/DDBJ whole genome shotgun (WGS) entry which is preliminary data.</text>
</comment>
<protein>
    <submittedName>
        <fullName evidence="2">Uncharacterized protein</fullName>
    </submittedName>
</protein>
<proteinExistence type="predicted"/>
<sequence length="114" mass="13439">MSNSPDLNINNEIIQKINELTELLAKREHIDYAHLDPSQNKSVTLQELEIINQQKEEEIKVLDKAWMNFEEDLFGVVQMSMQEKNQLHTFYMNKHKTDKNRRAGQRSAGVWRAN</sequence>
<evidence type="ECO:0000313" key="3">
    <source>
        <dbReference type="Proteomes" id="UP000094578"/>
    </source>
</evidence>
<feature type="region of interest" description="Disordered" evidence="1">
    <location>
        <begin position="94"/>
        <end position="114"/>
    </location>
</feature>
<dbReference type="EMBL" id="MDER01000116">
    <property type="protein sequence ID" value="ODP25931.1"/>
    <property type="molecule type" value="Genomic_DNA"/>
</dbReference>
<accession>A0A1E3KX77</accession>
<reference evidence="2 3" key="1">
    <citation type="submission" date="2016-08" db="EMBL/GenBank/DDBJ databases">
        <title>Genome sequencing of Paenibacillus sp. TI45-13ar, isolated from Korean traditional nuruk.</title>
        <authorList>
            <person name="Kim S.-J."/>
        </authorList>
    </citation>
    <scope>NUCLEOTIDE SEQUENCE [LARGE SCALE GENOMIC DNA]</scope>
    <source>
        <strain evidence="2 3">TI45-13ar</strain>
    </source>
</reference>
<feature type="compositionally biased region" description="Basic residues" evidence="1">
    <location>
        <begin position="94"/>
        <end position="104"/>
    </location>
</feature>
<name>A0A1E3KX77_9BACL</name>